<sequence>MTETNGVNDYARNRLHRLGGNNRSTKSGSSCWPPCSVGQDPNSPDPENARSLLKKKKADKNTEEKSVAVVRSQPLKARHVMTDNTESTKYSAENEKFSAGLDKGQTPRPLPSIGQPIDSPRPLPQMPRSTQQEKGGIQLQPLGDSTSEKKKKKRRKKKEIKNSDEED</sequence>
<organism evidence="2 3">
    <name type="scientific">Mytilus coruscus</name>
    <name type="common">Sea mussel</name>
    <dbReference type="NCBI Taxonomy" id="42192"/>
    <lineage>
        <taxon>Eukaryota</taxon>
        <taxon>Metazoa</taxon>
        <taxon>Spiralia</taxon>
        <taxon>Lophotrochozoa</taxon>
        <taxon>Mollusca</taxon>
        <taxon>Bivalvia</taxon>
        <taxon>Autobranchia</taxon>
        <taxon>Pteriomorphia</taxon>
        <taxon>Mytilida</taxon>
        <taxon>Mytiloidea</taxon>
        <taxon>Mytilidae</taxon>
        <taxon>Mytilinae</taxon>
        <taxon>Mytilus</taxon>
    </lineage>
</organism>
<dbReference type="EMBL" id="CACVKT020001113">
    <property type="protein sequence ID" value="CAC5365274.1"/>
    <property type="molecule type" value="Genomic_DNA"/>
</dbReference>
<evidence type="ECO:0000313" key="2">
    <source>
        <dbReference type="EMBL" id="CAC5365274.1"/>
    </source>
</evidence>
<accession>A0A6J8AAS5</accession>
<dbReference type="AlphaFoldDB" id="A0A6J8AAS5"/>
<feature type="compositionally biased region" description="Basic residues" evidence="1">
    <location>
        <begin position="149"/>
        <end position="159"/>
    </location>
</feature>
<gene>
    <name evidence="2" type="ORF">MCOR_6014</name>
</gene>
<feature type="compositionally biased region" description="Polar residues" evidence="1">
    <location>
        <begin position="82"/>
        <end position="91"/>
    </location>
</feature>
<reference evidence="2 3" key="1">
    <citation type="submission" date="2020-06" db="EMBL/GenBank/DDBJ databases">
        <authorList>
            <person name="Li R."/>
            <person name="Bekaert M."/>
        </authorList>
    </citation>
    <scope>NUCLEOTIDE SEQUENCE [LARGE SCALE GENOMIC DNA]</scope>
    <source>
        <strain evidence="3">wild</strain>
    </source>
</reference>
<dbReference type="Proteomes" id="UP000507470">
    <property type="component" value="Unassembled WGS sequence"/>
</dbReference>
<protein>
    <submittedName>
        <fullName evidence="2">Uncharacterized protein</fullName>
    </submittedName>
</protein>
<feature type="region of interest" description="Disordered" evidence="1">
    <location>
        <begin position="1"/>
        <end position="167"/>
    </location>
</feature>
<keyword evidence="3" id="KW-1185">Reference proteome</keyword>
<evidence type="ECO:0000313" key="3">
    <source>
        <dbReference type="Proteomes" id="UP000507470"/>
    </source>
</evidence>
<name>A0A6J8AAS5_MYTCO</name>
<evidence type="ECO:0000256" key="1">
    <source>
        <dbReference type="SAM" id="MobiDB-lite"/>
    </source>
</evidence>
<proteinExistence type="predicted"/>